<dbReference type="GO" id="GO:0004715">
    <property type="term" value="F:non-membrane spanning protein tyrosine kinase activity"/>
    <property type="evidence" value="ECO:0007669"/>
    <property type="project" value="UniProtKB-EC"/>
</dbReference>
<dbReference type="InterPro" id="IPR027417">
    <property type="entry name" value="P-loop_NTPase"/>
</dbReference>
<evidence type="ECO:0000259" key="20">
    <source>
        <dbReference type="Pfam" id="PF13614"/>
    </source>
</evidence>
<feature type="domain" description="AAA" evidence="20">
    <location>
        <begin position="304"/>
        <end position="412"/>
    </location>
</feature>
<dbReference type="RefSeq" id="WP_244569302.1">
    <property type="nucleotide sequence ID" value="NZ_MWWY01000021.1"/>
</dbReference>
<dbReference type="Proteomes" id="UP000216074">
    <property type="component" value="Unassembled WGS sequence"/>
</dbReference>
<dbReference type="Pfam" id="PF13614">
    <property type="entry name" value="AAA_31"/>
    <property type="match status" value="1"/>
</dbReference>
<evidence type="ECO:0000256" key="2">
    <source>
        <dbReference type="ARBA" id="ARBA00006683"/>
    </source>
</evidence>
<keyword evidence="13 18" id="KW-1133">Transmembrane helix</keyword>
<feature type="domain" description="Polysaccharide chain length determinant N-terminal" evidence="19">
    <location>
        <begin position="27"/>
        <end position="117"/>
    </location>
</feature>
<evidence type="ECO:0000256" key="8">
    <source>
        <dbReference type="ARBA" id="ARBA00022679"/>
    </source>
</evidence>
<evidence type="ECO:0000256" key="5">
    <source>
        <dbReference type="ARBA" id="ARBA00011903"/>
    </source>
</evidence>
<dbReference type="AlphaFoldDB" id="A0A261FZA3"/>
<dbReference type="Gene3D" id="3.40.50.300">
    <property type="entry name" value="P-loop containing nucleotide triphosphate hydrolases"/>
    <property type="match status" value="1"/>
</dbReference>
<dbReference type="EMBL" id="MWWY01000021">
    <property type="protein sequence ID" value="OZG64511.1"/>
    <property type="molecule type" value="Genomic_DNA"/>
</dbReference>
<dbReference type="PANTHER" id="PTHR32309:SF13">
    <property type="entry name" value="FERRIC ENTEROBACTIN TRANSPORT PROTEIN FEPE"/>
    <property type="match status" value="1"/>
</dbReference>
<evidence type="ECO:0000256" key="12">
    <source>
        <dbReference type="ARBA" id="ARBA00022840"/>
    </source>
</evidence>
<evidence type="ECO:0000256" key="17">
    <source>
        <dbReference type="SAM" id="MobiDB-lite"/>
    </source>
</evidence>
<evidence type="ECO:0000256" key="4">
    <source>
        <dbReference type="ARBA" id="ARBA00008883"/>
    </source>
</evidence>
<feature type="compositionally biased region" description="Basic residues" evidence="17">
    <location>
        <begin position="487"/>
        <end position="503"/>
    </location>
</feature>
<evidence type="ECO:0000256" key="3">
    <source>
        <dbReference type="ARBA" id="ARBA00007316"/>
    </source>
</evidence>
<evidence type="ECO:0000256" key="6">
    <source>
        <dbReference type="ARBA" id="ARBA00022475"/>
    </source>
</evidence>
<keyword evidence="9 18" id="KW-0812">Transmembrane</keyword>
<reference evidence="21 22" key="1">
    <citation type="journal article" date="2017" name="BMC Genomics">
        <title>Comparative genomic and phylogenomic analyses of the Bifidobacteriaceae family.</title>
        <authorList>
            <person name="Lugli G.A."/>
            <person name="Milani C."/>
            <person name="Turroni F."/>
            <person name="Duranti S."/>
            <person name="Mancabelli L."/>
            <person name="Mangifesta M."/>
            <person name="Ferrario C."/>
            <person name="Modesto M."/>
            <person name="Mattarelli P."/>
            <person name="Jiri K."/>
            <person name="van Sinderen D."/>
            <person name="Ventura M."/>
        </authorList>
    </citation>
    <scope>NUCLEOTIDE SEQUENCE [LARGE SCALE GENOMIC DNA]</scope>
    <source>
        <strain evidence="21 22">DSM 100202</strain>
    </source>
</reference>
<dbReference type="PANTHER" id="PTHR32309">
    <property type="entry name" value="TYROSINE-PROTEIN KINASE"/>
    <property type="match status" value="1"/>
</dbReference>
<dbReference type="InterPro" id="IPR025669">
    <property type="entry name" value="AAA_dom"/>
</dbReference>
<dbReference type="InterPro" id="IPR003856">
    <property type="entry name" value="LPS_length_determ_N"/>
</dbReference>
<evidence type="ECO:0000256" key="11">
    <source>
        <dbReference type="ARBA" id="ARBA00022777"/>
    </source>
</evidence>
<feature type="transmembrane region" description="Helical" evidence="18">
    <location>
        <begin position="201"/>
        <end position="222"/>
    </location>
</feature>
<comment type="similarity">
    <text evidence="2">Belongs to the CpsC/CapA family.</text>
</comment>
<keyword evidence="22" id="KW-1185">Reference proteome</keyword>
<evidence type="ECO:0000259" key="19">
    <source>
        <dbReference type="Pfam" id="PF02706"/>
    </source>
</evidence>
<gene>
    <name evidence="21" type="ORF">BHAP_0972</name>
</gene>
<dbReference type="InterPro" id="IPR050445">
    <property type="entry name" value="Bact_polysacc_biosynth/exp"/>
</dbReference>
<dbReference type="CDD" id="cd05387">
    <property type="entry name" value="BY-kinase"/>
    <property type="match status" value="1"/>
</dbReference>
<evidence type="ECO:0000256" key="7">
    <source>
        <dbReference type="ARBA" id="ARBA00022519"/>
    </source>
</evidence>
<comment type="similarity">
    <text evidence="3">Belongs to the CpsD/CapB family.</text>
</comment>
<keyword evidence="6" id="KW-1003">Cell membrane</keyword>
<dbReference type="EC" id="2.7.10.2" evidence="5"/>
<dbReference type="NCBIfam" id="TIGR01007">
    <property type="entry name" value="eps_fam"/>
    <property type="match status" value="1"/>
</dbReference>
<dbReference type="FunFam" id="3.40.50.300:FF:000527">
    <property type="entry name" value="Tyrosine-protein kinase etk"/>
    <property type="match status" value="1"/>
</dbReference>
<evidence type="ECO:0000256" key="15">
    <source>
        <dbReference type="ARBA" id="ARBA00023137"/>
    </source>
</evidence>
<keyword evidence="8" id="KW-0808">Transferase</keyword>
<feature type="region of interest" description="Disordered" evidence="17">
    <location>
        <begin position="471"/>
        <end position="503"/>
    </location>
</feature>
<comment type="subcellular location">
    <subcellularLocation>
        <location evidence="1">Cell inner membrane</location>
        <topology evidence="1">Multi-pass membrane protein</topology>
    </subcellularLocation>
</comment>
<evidence type="ECO:0000256" key="9">
    <source>
        <dbReference type="ARBA" id="ARBA00022692"/>
    </source>
</evidence>
<dbReference type="GO" id="GO:0005524">
    <property type="term" value="F:ATP binding"/>
    <property type="evidence" value="ECO:0007669"/>
    <property type="project" value="UniProtKB-KW"/>
</dbReference>
<evidence type="ECO:0000313" key="22">
    <source>
        <dbReference type="Proteomes" id="UP000216074"/>
    </source>
</evidence>
<dbReference type="SUPFAM" id="SSF52540">
    <property type="entry name" value="P-loop containing nucleoside triphosphate hydrolases"/>
    <property type="match status" value="1"/>
</dbReference>
<dbReference type="Pfam" id="PF02706">
    <property type="entry name" value="Wzz"/>
    <property type="match status" value="1"/>
</dbReference>
<feature type="transmembrane region" description="Helical" evidence="18">
    <location>
        <begin position="39"/>
        <end position="59"/>
    </location>
</feature>
<evidence type="ECO:0000256" key="14">
    <source>
        <dbReference type="ARBA" id="ARBA00023136"/>
    </source>
</evidence>
<keyword evidence="11 21" id="KW-0418">Kinase</keyword>
<evidence type="ECO:0000256" key="10">
    <source>
        <dbReference type="ARBA" id="ARBA00022741"/>
    </source>
</evidence>
<name>A0A261FZA3_9BIFI</name>
<dbReference type="GO" id="GO:0005886">
    <property type="term" value="C:plasma membrane"/>
    <property type="evidence" value="ECO:0007669"/>
    <property type="project" value="UniProtKB-SubCell"/>
</dbReference>
<keyword evidence="10" id="KW-0547">Nucleotide-binding</keyword>
<evidence type="ECO:0000256" key="16">
    <source>
        <dbReference type="ARBA" id="ARBA00051245"/>
    </source>
</evidence>
<keyword evidence="12" id="KW-0067">ATP-binding</keyword>
<keyword evidence="7" id="KW-0997">Cell inner membrane</keyword>
<keyword evidence="15 21" id="KW-0829">Tyrosine-protein kinase</keyword>
<evidence type="ECO:0000256" key="13">
    <source>
        <dbReference type="ARBA" id="ARBA00022989"/>
    </source>
</evidence>
<evidence type="ECO:0000256" key="18">
    <source>
        <dbReference type="SAM" id="Phobius"/>
    </source>
</evidence>
<dbReference type="InterPro" id="IPR005702">
    <property type="entry name" value="Wzc-like_C"/>
</dbReference>
<keyword evidence="14 18" id="KW-0472">Membrane</keyword>
<organism evidence="21 22">
    <name type="scientific">Bifidobacterium hapali</name>
    <dbReference type="NCBI Taxonomy" id="1630172"/>
    <lineage>
        <taxon>Bacteria</taxon>
        <taxon>Bacillati</taxon>
        <taxon>Actinomycetota</taxon>
        <taxon>Actinomycetes</taxon>
        <taxon>Bifidobacteriales</taxon>
        <taxon>Bifidobacteriaceae</taxon>
        <taxon>Bifidobacterium</taxon>
    </lineage>
</organism>
<sequence length="503" mass="53669">MVSTENNGLQQGQLQAESVDGRDGGVTLMDMLRIIRKHVIAAIVTFVVVFAAVCAYTLLVPPKYSATAQVFATYSDTAANSGDISSVNNASSYISNQIKSYPTLATTESVLQPVIDDLGLTMTVKQLAGQLTVTNPSQTAFVNITVENDSAQQAASIANAVAKSLSSVVQTSLYASDQKSPVKLSVVQQAYEPTSPSSPKVALNMAIGIVAGVILGVFVALIKDLLSTHIQEAHDLQEIIDAPIMGRIPSDESLDKSVPVMVSAPSSPIAEEYRRIRTNLSFTQPVEGTKSRLVVISSVSPNEGKTTTSCNIAATLAENGASVLLIDADLRHPSVANKLSLEGNAGLTHVLSGQAAVKDVVQRYWKPNLHIMPAGPKPPNASSLLNSLTMKELIRQALTQYDYVLVDTSPMIVANDAAIFGAMGNGIVLVSGRGVTDKRELRDIAAQLDNLGVSVTGFVFNFARESKKTSSYGNYYYNDDEDESSRKKGGKNRRKSSTARRSK</sequence>
<proteinExistence type="inferred from homology"/>
<comment type="catalytic activity">
    <reaction evidence="16">
        <text>L-tyrosyl-[protein] + ATP = O-phospho-L-tyrosyl-[protein] + ADP + H(+)</text>
        <dbReference type="Rhea" id="RHEA:10596"/>
        <dbReference type="Rhea" id="RHEA-COMP:10136"/>
        <dbReference type="Rhea" id="RHEA-COMP:20101"/>
        <dbReference type="ChEBI" id="CHEBI:15378"/>
        <dbReference type="ChEBI" id="CHEBI:30616"/>
        <dbReference type="ChEBI" id="CHEBI:46858"/>
        <dbReference type="ChEBI" id="CHEBI:61978"/>
        <dbReference type="ChEBI" id="CHEBI:456216"/>
        <dbReference type="EC" id="2.7.10.2"/>
    </reaction>
</comment>
<accession>A0A261FZA3</accession>
<dbReference type="GO" id="GO:0042802">
    <property type="term" value="F:identical protein binding"/>
    <property type="evidence" value="ECO:0007669"/>
    <property type="project" value="UniProtKB-ARBA"/>
</dbReference>
<evidence type="ECO:0000313" key="21">
    <source>
        <dbReference type="EMBL" id="OZG64511.1"/>
    </source>
</evidence>
<protein>
    <recommendedName>
        <fullName evidence="5">non-specific protein-tyrosine kinase</fullName>
        <ecNumber evidence="5">2.7.10.2</ecNumber>
    </recommendedName>
</protein>
<comment type="caution">
    <text evidence="21">The sequence shown here is derived from an EMBL/GenBank/DDBJ whole genome shotgun (WGS) entry which is preliminary data.</text>
</comment>
<evidence type="ECO:0000256" key="1">
    <source>
        <dbReference type="ARBA" id="ARBA00004429"/>
    </source>
</evidence>
<comment type="similarity">
    <text evidence="4">Belongs to the etk/wzc family.</text>
</comment>